<dbReference type="OMA" id="CPMNWPK"/>
<dbReference type="CDD" id="cd23837">
    <property type="entry name" value="UBCc_UBE2O"/>
    <property type="match status" value="1"/>
</dbReference>
<evidence type="ECO:0000313" key="8">
    <source>
        <dbReference type="EMBL" id="KAF8409269.1"/>
    </source>
</evidence>
<keyword evidence="9" id="KW-1185">Reference proteome</keyword>
<evidence type="ECO:0000256" key="2">
    <source>
        <dbReference type="ARBA" id="ARBA00022679"/>
    </source>
</evidence>
<evidence type="ECO:0000256" key="4">
    <source>
        <dbReference type="ARBA" id="ARBA00022786"/>
    </source>
</evidence>
<feature type="region of interest" description="Disordered" evidence="6">
    <location>
        <begin position="1"/>
        <end position="24"/>
    </location>
</feature>
<dbReference type="SUPFAM" id="SSF54495">
    <property type="entry name" value="UBC-like"/>
    <property type="match status" value="1"/>
</dbReference>
<comment type="caution">
    <text evidence="8">The sequence shown here is derived from an EMBL/GenBank/DDBJ whole genome shotgun (WGS) entry which is preliminary data.</text>
</comment>
<sequence length="661" mass="74248">MDEAITRERKYRGPGKLNATITSKRKDQEFNAAIKSALQADERVCPQEALQVQTRTRREWYESQEIFSCSSQSTAISFSRSSRMAQTIGTSQLVKPKSERSPEQELIRSLKKGQEVGEDQVALMLGHKKVLWVDKVGSHEEIEIDGDEDPAGGLIIGEKVDADNKGKATYKVPDKNWQNQFEDPLDNELMVPTSAADFASTDGVHPPKNFALGSHNPINLDAFNSDFLYDDDDDDDDDDAGDDEDIYDDDDDDYNDDLTYDDDYLSLQAQFDTVDLPPGVEASVPWLQDPAQSEKKPADPSSSTSSNFQTQYNAVSVPSGIEVASPFLQDPAKNQQNPDATSSSIIPVESCSNGKEVHMEEGEVMNKFLLFKRFDTVQDFSDHHFTHGGSSMKQPSKNWIKKIQEEWKILEKDLPDTICVRVYEQRMDLLRAVIVGAAGTPYHDGLFFFDVFFPSDYPSVPPQVYYYSGGLRLNPNLYECGKVCLSLLNTWSGNKNEKWIPKSSTMLQVLVSIQGLILNAKPFFNEPGYERMNGEPEGDRRSRKYNESTFILSLRTMLYTLRRPPKHFEDFVAGHFRKYAHDILGACKAYMEGTQVGCLVKGGVQGIDEGDKSSKKSFKDAISKMVKLLVVAFTKNGAKDCEQFLPQSENSIERLDTTPTQ</sequence>
<dbReference type="FunFam" id="3.10.110.10:FF:000028">
    <property type="entry name" value="Probable ubiquitin-conjugating enzyme E2 23"/>
    <property type="match status" value="1"/>
</dbReference>
<keyword evidence="5" id="KW-0067">ATP-binding</keyword>
<proteinExistence type="predicted"/>
<dbReference type="SMART" id="SM00212">
    <property type="entry name" value="UBCc"/>
    <property type="match status" value="1"/>
</dbReference>
<keyword evidence="2" id="KW-0808">Transferase</keyword>
<dbReference type="EC" id="2.3.2.23" evidence="1"/>
<keyword evidence="4" id="KW-0833">Ubl conjugation pathway</keyword>
<dbReference type="EMBL" id="JABCRI010000003">
    <property type="protein sequence ID" value="KAF8409269.1"/>
    <property type="molecule type" value="Genomic_DNA"/>
</dbReference>
<gene>
    <name evidence="8" type="ORF">HHK36_005343</name>
</gene>
<feature type="domain" description="UBC core" evidence="7">
    <location>
        <begin position="398"/>
        <end position="558"/>
    </location>
</feature>
<evidence type="ECO:0000256" key="6">
    <source>
        <dbReference type="SAM" id="MobiDB-lite"/>
    </source>
</evidence>
<keyword evidence="3" id="KW-0547">Nucleotide-binding</keyword>
<protein>
    <recommendedName>
        <fullName evidence="1">E2 ubiquitin-conjugating enzyme</fullName>
        <ecNumber evidence="1">2.3.2.23</ecNumber>
    </recommendedName>
</protein>
<dbReference type="Gene3D" id="3.10.110.10">
    <property type="entry name" value="Ubiquitin Conjugating Enzyme"/>
    <property type="match status" value="1"/>
</dbReference>
<dbReference type="InterPro" id="IPR016135">
    <property type="entry name" value="UBQ-conjugating_enzyme/RWD"/>
</dbReference>
<reference evidence="8 9" key="1">
    <citation type="submission" date="2020-04" db="EMBL/GenBank/DDBJ databases">
        <title>Plant Genome Project.</title>
        <authorList>
            <person name="Zhang R.-G."/>
        </authorList>
    </citation>
    <scope>NUCLEOTIDE SEQUENCE [LARGE SCALE GENOMIC DNA]</scope>
    <source>
        <strain evidence="8">YNK0</strain>
        <tissue evidence="8">Leaf</tissue>
    </source>
</reference>
<evidence type="ECO:0000313" key="9">
    <source>
        <dbReference type="Proteomes" id="UP000655225"/>
    </source>
</evidence>
<feature type="region of interest" description="Disordered" evidence="6">
    <location>
        <begin position="226"/>
        <end position="260"/>
    </location>
</feature>
<evidence type="ECO:0000256" key="3">
    <source>
        <dbReference type="ARBA" id="ARBA00022741"/>
    </source>
</evidence>
<dbReference type="PROSITE" id="PS50127">
    <property type="entry name" value="UBC_2"/>
    <property type="match status" value="1"/>
</dbReference>
<name>A0A834ZKX4_TETSI</name>
<dbReference type="Pfam" id="PF00179">
    <property type="entry name" value="UQ_con"/>
    <property type="match status" value="1"/>
</dbReference>
<feature type="region of interest" description="Disordered" evidence="6">
    <location>
        <begin position="289"/>
        <end position="309"/>
    </location>
</feature>
<dbReference type="AlphaFoldDB" id="A0A834ZKX4"/>
<evidence type="ECO:0000259" key="7">
    <source>
        <dbReference type="PROSITE" id="PS50127"/>
    </source>
</evidence>
<dbReference type="OrthoDB" id="47801at2759"/>
<dbReference type="InterPro" id="IPR000608">
    <property type="entry name" value="UBC"/>
</dbReference>
<feature type="compositionally biased region" description="Polar residues" evidence="6">
    <location>
        <begin position="300"/>
        <end position="309"/>
    </location>
</feature>
<dbReference type="Proteomes" id="UP000655225">
    <property type="component" value="Unassembled WGS sequence"/>
</dbReference>
<accession>A0A834ZKX4</accession>
<evidence type="ECO:0000256" key="1">
    <source>
        <dbReference type="ARBA" id="ARBA00012486"/>
    </source>
</evidence>
<dbReference type="PANTHER" id="PTHR46116:SF41">
    <property type="entry name" value="UBIQUITIN-CONJUGATING ENZYME E2 25-RELATED"/>
    <property type="match status" value="1"/>
</dbReference>
<dbReference type="GO" id="GO:0005524">
    <property type="term" value="F:ATP binding"/>
    <property type="evidence" value="ECO:0007669"/>
    <property type="project" value="UniProtKB-KW"/>
</dbReference>
<organism evidence="8 9">
    <name type="scientific">Tetracentron sinense</name>
    <name type="common">Spur-leaf</name>
    <dbReference type="NCBI Taxonomy" id="13715"/>
    <lineage>
        <taxon>Eukaryota</taxon>
        <taxon>Viridiplantae</taxon>
        <taxon>Streptophyta</taxon>
        <taxon>Embryophyta</taxon>
        <taxon>Tracheophyta</taxon>
        <taxon>Spermatophyta</taxon>
        <taxon>Magnoliopsida</taxon>
        <taxon>Trochodendrales</taxon>
        <taxon>Trochodendraceae</taxon>
        <taxon>Tetracentron</taxon>
    </lineage>
</organism>
<feature type="compositionally biased region" description="Acidic residues" evidence="6">
    <location>
        <begin position="228"/>
        <end position="260"/>
    </location>
</feature>
<evidence type="ECO:0000256" key="5">
    <source>
        <dbReference type="ARBA" id="ARBA00022840"/>
    </source>
</evidence>
<dbReference type="PANTHER" id="PTHR46116">
    <property type="entry name" value="(E3-INDEPENDENT) E2 UBIQUITIN-CONJUGATING ENZYME"/>
    <property type="match status" value="1"/>
</dbReference>
<dbReference type="GO" id="GO:0061631">
    <property type="term" value="F:ubiquitin conjugating enzyme activity"/>
    <property type="evidence" value="ECO:0007669"/>
    <property type="project" value="UniProtKB-EC"/>
</dbReference>